<feature type="transmembrane region" description="Helical" evidence="2">
    <location>
        <begin position="154"/>
        <end position="176"/>
    </location>
</feature>
<feature type="transmembrane region" description="Helical" evidence="2">
    <location>
        <begin position="239"/>
        <end position="259"/>
    </location>
</feature>
<evidence type="ECO:0000256" key="2">
    <source>
        <dbReference type="SAM" id="Phobius"/>
    </source>
</evidence>
<proteinExistence type="predicted"/>
<keyword evidence="2" id="KW-0812">Transmembrane</keyword>
<feature type="region of interest" description="Disordered" evidence="1">
    <location>
        <begin position="337"/>
        <end position="361"/>
    </location>
</feature>
<dbReference type="AlphaFoldDB" id="A0A2A4KAQ1"/>
<sequence length="361" mass="40437">MAHKVKNNHYVATHRSGVDSPSSGGYIHRASSREENDSHRAPSERTLSEYTTMDERTRSPSGEHRNGRRHQHTNGSPRADSGSDVYVTSAAYRPPSEISRQSRAPRSVYSYRSAVAPSVASTHRSKVSRKAGVKVDAMAAPNPFCPNVKGMCCLMLLLNLGLILVTLGFVIVLQFFEPLFVCRQSRAPRSVYSYRSAVAPSVASTHRSKVSRKAGVKVDAMAAPNPFCPNVKGMCCLMLLLNLGLILVTLGFVIVLQFFEPLFVWILGIVFLIFGFITLVGSLIYCVVLCRENPYPRYPDDFYWTHHWSKTIGPSEIHYSASEKQYIKNGNSDRYNKYNGKYSDRESAKGYSDRESKLSRY</sequence>
<gene>
    <name evidence="3" type="ORF">B5V51_10538</name>
</gene>
<comment type="caution">
    <text evidence="3">The sequence shown here is derived from an EMBL/GenBank/DDBJ whole genome shotgun (WGS) entry which is preliminary data.</text>
</comment>
<feature type="compositionally biased region" description="Basic and acidic residues" evidence="1">
    <location>
        <begin position="342"/>
        <end position="361"/>
    </location>
</feature>
<protein>
    <submittedName>
        <fullName evidence="3">Uncharacterized protein</fullName>
    </submittedName>
</protein>
<dbReference type="PANTHER" id="PTHR41155:SF1">
    <property type="entry name" value="FI19525P1"/>
    <property type="match status" value="1"/>
</dbReference>
<feature type="region of interest" description="Disordered" evidence="1">
    <location>
        <begin position="1"/>
        <end position="84"/>
    </location>
</feature>
<dbReference type="EMBL" id="NWSH01000006">
    <property type="protein sequence ID" value="PCG80978.1"/>
    <property type="molecule type" value="Genomic_DNA"/>
</dbReference>
<reference evidence="3" key="1">
    <citation type="submission" date="2017-09" db="EMBL/GenBank/DDBJ databases">
        <title>Contemporary evolution of a Lepidopteran species, Heliothis virescens, in response to modern agricultural practices.</title>
        <authorList>
            <person name="Fritz M.L."/>
            <person name="Deyonke A.M."/>
            <person name="Papanicolaou A."/>
            <person name="Micinski S."/>
            <person name="Westbrook J."/>
            <person name="Gould F."/>
        </authorList>
    </citation>
    <scope>NUCLEOTIDE SEQUENCE [LARGE SCALE GENOMIC DNA]</scope>
    <source>
        <strain evidence="3">HvINT-</strain>
        <tissue evidence="3">Whole body</tissue>
    </source>
</reference>
<evidence type="ECO:0000313" key="3">
    <source>
        <dbReference type="EMBL" id="PCG80978.1"/>
    </source>
</evidence>
<accession>A0A2A4KAQ1</accession>
<evidence type="ECO:0000256" key="1">
    <source>
        <dbReference type="SAM" id="MobiDB-lite"/>
    </source>
</evidence>
<keyword evidence="2" id="KW-0472">Membrane</keyword>
<organism evidence="3">
    <name type="scientific">Heliothis virescens</name>
    <name type="common">Tobacco budworm moth</name>
    <dbReference type="NCBI Taxonomy" id="7102"/>
    <lineage>
        <taxon>Eukaryota</taxon>
        <taxon>Metazoa</taxon>
        <taxon>Ecdysozoa</taxon>
        <taxon>Arthropoda</taxon>
        <taxon>Hexapoda</taxon>
        <taxon>Insecta</taxon>
        <taxon>Pterygota</taxon>
        <taxon>Neoptera</taxon>
        <taxon>Endopterygota</taxon>
        <taxon>Lepidoptera</taxon>
        <taxon>Glossata</taxon>
        <taxon>Ditrysia</taxon>
        <taxon>Noctuoidea</taxon>
        <taxon>Noctuidae</taxon>
        <taxon>Heliothinae</taxon>
        <taxon>Heliothis</taxon>
    </lineage>
</organism>
<feature type="compositionally biased region" description="Basic and acidic residues" evidence="1">
    <location>
        <begin position="31"/>
        <end position="65"/>
    </location>
</feature>
<dbReference type="PANTHER" id="PTHR41155">
    <property type="entry name" value="FI19525P1"/>
    <property type="match status" value="1"/>
</dbReference>
<feature type="transmembrane region" description="Helical" evidence="2">
    <location>
        <begin position="265"/>
        <end position="288"/>
    </location>
</feature>
<keyword evidence="2" id="KW-1133">Transmembrane helix</keyword>
<name>A0A2A4KAQ1_HELVI</name>